<dbReference type="Proteomes" id="UP000789833">
    <property type="component" value="Unassembled WGS sequence"/>
</dbReference>
<dbReference type="EMBL" id="CAKJTJ010000017">
    <property type="protein sequence ID" value="CAG9622141.1"/>
    <property type="molecule type" value="Genomic_DNA"/>
</dbReference>
<dbReference type="RefSeq" id="WP_230502352.1">
    <property type="nucleotide sequence ID" value="NZ_CAKJTJ010000017.1"/>
</dbReference>
<sequence length="312" mass="37170">MAQLIKLQDYITRYEADIFRYPSQYIRLKKQKWHIFEEMRRFPVAPSPEVVEVEKEQLKDNKWSTLVNTFKKKEEVEEELFVGKLNPSESDLEDDWELPELTERLTPEERKQKFLDSILPVQIKWASSTIRKISYLQQNYKKDSLLKYFLQRFPDTYFVMYKPIFLIKQAPVELEIIIITPSEILAIYYLDEQTDSVVLGSNERFWSVREKENERKLVNPTISLNRMGTIIKNILTPYEINYPIKKLLLHPKGYIDIFDVPTEVEVVDKRTYDNWFVKMRGNSLPLKANQLKAAGALLSHCQSTYMDRPEWQ</sequence>
<protein>
    <recommendedName>
        <fullName evidence="3">NERD domain-containing protein</fullName>
    </recommendedName>
</protein>
<keyword evidence="2" id="KW-1185">Reference proteome</keyword>
<accession>A0ABN8AAA2</accession>
<proteinExistence type="predicted"/>
<comment type="caution">
    <text evidence="1">The sequence shown here is derived from an EMBL/GenBank/DDBJ whole genome shotgun (WGS) entry which is preliminary data.</text>
</comment>
<evidence type="ECO:0008006" key="3">
    <source>
        <dbReference type="Google" id="ProtNLM"/>
    </source>
</evidence>
<gene>
    <name evidence="1" type="ORF">BACCIP111883_02932</name>
</gene>
<reference evidence="1 2" key="1">
    <citation type="submission" date="2021-10" db="EMBL/GenBank/DDBJ databases">
        <authorList>
            <person name="Criscuolo A."/>
        </authorList>
    </citation>
    <scope>NUCLEOTIDE SEQUENCE [LARGE SCALE GENOMIC DNA]</scope>
    <source>
        <strain evidence="2">CIP 111883</strain>
    </source>
</reference>
<name>A0ABN8AAA2_9BACI</name>
<evidence type="ECO:0000313" key="2">
    <source>
        <dbReference type="Proteomes" id="UP000789833"/>
    </source>
</evidence>
<evidence type="ECO:0000313" key="1">
    <source>
        <dbReference type="EMBL" id="CAG9622141.1"/>
    </source>
</evidence>
<organism evidence="1 2">
    <name type="scientific">Sutcliffiella rhizosphaerae</name>
    <dbReference type="NCBI Taxonomy" id="2880967"/>
    <lineage>
        <taxon>Bacteria</taxon>
        <taxon>Bacillati</taxon>
        <taxon>Bacillota</taxon>
        <taxon>Bacilli</taxon>
        <taxon>Bacillales</taxon>
        <taxon>Bacillaceae</taxon>
        <taxon>Sutcliffiella</taxon>
    </lineage>
</organism>